<accession>A0A4R6C2A6</accession>
<name>A0A4R6C2A6_9STAP</name>
<dbReference type="RefSeq" id="WP_133420424.1">
    <property type="nucleotide sequence ID" value="NZ_SDGP01000007.1"/>
</dbReference>
<dbReference type="AlphaFoldDB" id="A0A4R6C2A6"/>
<dbReference type="Proteomes" id="UP000294865">
    <property type="component" value="Unassembled WGS sequence"/>
</dbReference>
<comment type="caution">
    <text evidence="1">The sequence shown here is derived from an EMBL/GenBank/DDBJ whole genome shotgun (WGS) entry which is preliminary data.</text>
</comment>
<proteinExistence type="predicted"/>
<organism evidence="1 2">
    <name type="scientific">Macrococcoides canis</name>
    <dbReference type="NCBI Taxonomy" id="1855823"/>
    <lineage>
        <taxon>Bacteria</taxon>
        <taxon>Bacillati</taxon>
        <taxon>Bacillota</taxon>
        <taxon>Bacilli</taxon>
        <taxon>Bacillales</taxon>
        <taxon>Staphylococcaceae</taxon>
        <taxon>Macrococcoides</taxon>
    </lineage>
</organism>
<evidence type="ECO:0000313" key="2">
    <source>
        <dbReference type="Proteomes" id="UP000294865"/>
    </source>
</evidence>
<dbReference type="EMBL" id="SDQG01000009">
    <property type="protein sequence ID" value="TDM15195.1"/>
    <property type="molecule type" value="Genomic_DNA"/>
</dbReference>
<evidence type="ECO:0000313" key="1">
    <source>
        <dbReference type="EMBL" id="TDM15195.1"/>
    </source>
</evidence>
<sequence>MTIIQIPVNVKEIQRVTSLENEESILLLVGSVGETNRDYTFEWKKSVDDKDRLDKLKSLIKLCDYTLDVVIDVSIVQNDEGNCEIEFNLYNRIPIIEIKTDINNIFKSDGVMLVQNIQKSDENKVFTEQTINGESKVNVEDEIEQEVDAPKTETNLVNDIDEVSEPDKDNEDTLEQQDLKTSLDQSLHELYDSVSKEEINTDKYKEQVKSFSKAFIRKATGDYDAELLPLITIITYDSLIQKKSYEAFISSIKSLTTKNEETFNLFKYFNQKPSHNPLKSLFIEFMDNIEDMQVVERYLEEINTALDKGGF</sequence>
<reference evidence="1 2" key="1">
    <citation type="submission" date="2019-01" db="EMBL/GenBank/DDBJ databases">
        <title>Draft genome sequences of Macrococcus caseolyticus, Macrococcus canis, Macrococcus bohemicus and Macrococcus goetzii.</title>
        <authorList>
            <person name="Mazhar S."/>
            <person name="Altermann E."/>
            <person name="Hill C."/>
            <person name="Mcauliffe O."/>
        </authorList>
    </citation>
    <scope>NUCLEOTIDE SEQUENCE [LARGE SCALE GENOMIC DNA]</scope>
    <source>
        <strain evidence="1 2">DPC7162</strain>
    </source>
</reference>
<gene>
    <name evidence="1" type="ORF">ETI04_10840</name>
</gene>
<protein>
    <submittedName>
        <fullName evidence="1">Uncharacterized protein</fullName>
    </submittedName>
</protein>